<keyword evidence="2" id="KW-1185">Reference proteome</keyword>
<dbReference type="AlphaFoldDB" id="A0A7L9U8X6"/>
<proteinExistence type="predicted"/>
<name>A0A7L9U8X6_9BURK</name>
<gene>
    <name evidence="1" type="ORF">LPB04_09725</name>
</gene>
<organism evidence="1 2">
    <name type="scientific">Massilia litorea</name>
    <dbReference type="NCBI Taxonomy" id="2769491"/>
    <lineage>
        <taxon>Bacteria</taxon>
        <taxon>Pseudomonadati</taxon>
        <taxon>Pseudomonadota</taxon>
        <taxon>Betaproteobacteria</taxon>
        <taxon>Burkholderiales</taxon>
        <taxon>Oxalobacteraceae</taxon>
        <taxon>Telluria group</taxon>
        <taxon>Massilia</taxon>
    </lineage>
</organism>
<dbReference type="KEGG" id="mlir:LPB04_09725"/>
<dbReference type="Pfam" id="PF05488">
    <property type="entry name" value="PAAR_motif"/>
    <property type="match status" value="1"/>
</dbReference>
<reference evidence="1 2" key="1">
    <citation type="submission" date="2020-10" db="EMBL/GenBank/DDBJ databases">
        <title>Genome sequencing of Massilia sp. LPB0304.</title>
        <authorList>
            <person name="Kim J."/>
        </authorList>
    </citation>
    <scope>NUCLEOTIDE SEQUENCE [LARGE SCALE GENOMIC DNA]</scope>
    <source>
        <strain evidence="1 2">LPB0304</strain>
    </source>
</reference>
<evidence type="ECO:0000313" key="2">
    <source>
        <dbReference type="Proteomes" id="UP000593875"/>
    </source>
</evidence>
<sequence>MLNRYFITLGAPTTAGGKVTSSSRFETINGAPLAVEGDSCWCPACLSEGVIRPDGPRLSESIDGRQVALHDDLCICKCKPPPRLVASQAFMCQSIDSDWYAGQEAAAAQAAAQANAADLDVPELEDLPLALIDPGTMEAITGLPYRLDLPGAQGMLDHKGWTEPLSETERDAGVIVQPHAATD</sequence>
<dbReference type="Proteomes" id="UP000593875">
    <property type="component" value="Chromosome"/>
</dbReference>
<dbReference type="RefSeq" id="WP_193688475.1">
    <property type="nucleotide sequence ID" value="NZ_CP062941.1"/>
</dbReference>
<dbReference type="EMBL" id="CP062941">
    <property type="protein sequence ID" value="QOL51501.1"/>
    <property type="molecule type" value="Genomic_DNA"/>
</dbReference>
<dbReference type="InterPro" id="IPR008727">
    <property type="entry name" value="PAAR_motif"/>
</dbReference>
<accession>A0A7L9U8X6</accession>
<protein>
    <submittedName>
        <fullName evidence="1">PAAR domain-containing protein</fullName>
    </submittedName>
</protein>
<dbReference type="CDD" id="cd14744">
    <property type="entry name" value="PAAR_CT_2"/>
    <property type="match status" value="1"/>
</dbReference>
<evidence type="ECO:0000313" key="1">
    <source>
        <dbReference type="EMBL" id="QOL51501.1"/>
    </source>
</evidence>